<accession>A0A835RVM9</accession>
<evidence type="ECO:0000313" key="2">
    <source>
        <dbReference type="Proteomes" id="UP000636800"/>
    </source>
</evidence>
<dbReference type="OrthoDB" id="10259687at2759"/>
<dbReference type="AlphaFoldDB" id="A0A835RVM9"/>
<dbReference type="Proteomes" id="UP000636800">
    <property type="component" value="Chromosome 1"/>
</dbReference>
<gene>
    <name evidence="1" type="ORF">HPP92_004076</name>
</gene>
<comment type="caution">
    <text evidence="1">The sequence shown here is derived from an EMBL/GenBank/DDBJ whole genome shotgun (WGS) entry which is preliminary data.</text>
</comment>
<reference evidence="1 2" key="1">
    <citation type="journal article" date="2020" name="Nat. Food">
        <title>A phased Vanilla planifolia genome enables genetic improvement of flavour and production.</title>
        <authorList>
            <person name="Hasing T."/>
            <person name="Tang H."/>
            <person name="Brym M."/>
            <person name="Khazi F."/>
            <person name="Huang T."/>
            <person name="Chambers A.H."/>
        </authorList>
    </citation>
    <scope>NUCLEOTIDE SEQUENCE [LARGE SCALE GENOMIC DNA]</scope>
    <source>
        <tissue evidence="1">Leaf</tissue>
    </source>
</reference>
<proteinExistence type="predicted"/>
<evidence type="ECO:0000313" key="1">
    <source>
        <dbReference type="EMBL" id="KAG0499385.1"/>
    </source>
</evidence>
<sequence length="248" mass="27219">MQEMDAEHRDTTLTPLSHGEDDEWAIENHEGIQKGYHNEGHDGSVENNGIDEGCDGNVQTENMLEDLGLIIEKPIKETKHPSYTIDEWALVNHEGMQKGYHNEGHDCSVENNGIREGGDGNIQTENMLEDISLVIEKPIREVKRPSYAIDECVQLGASSNCIIDDEYGNVENEKTNVGNIANFMTEVASINKNANTVQSEVASPENIIDSSVVTAEKSDKASEDPVIHAITSTDNLCDSIGAPESQNQ</sequence>
<dbReference type="EMBL" id="JADCNL010000001">
    <property type="protein sequence ID" value="KAG0499385.1"/>
    <property type="molecule type" value="Genomic_DNA"/>
</dbReference>
<protein>
    <submittedName>
        <fullName evidence="1">Uncharacterized protein</fullName>
    </submittedName>
</protein>
<name>A0A835RVM9_VANPL</name>
<keyword evidence="2" id="KW-1185">Reference proteome</keyword>
<organism evidence="1 2">
    <name type="scientific">Vanilla planifolia</name>
    <name type="common">Vanilla</name>
    <dbReference type="NCBI Taxonomy" id="51239"/>
    <lineage>
        <taxon>Eukaryota</taxon>
        <taxon>Viridiplantae</taxon>
        <taxon>Streptophyta</taxon>
        <taxon>Embryophyta</taxon>
        <taxon>Tracheophyta</taxon>
        <taxon>Spermatophyta</taxon>
        <taxon>Magnoliopsida</taxon>
        <taxon>Liliopsida</taxon>
        <taxon>Asparagales</taxon>
        <taxon>Orchidaceae</taxon>
        <taxon>Vanilloideae</taxon>
        <taxon>Vanilleae</taxon>
        <taxon>Vanilla</taxon>
    </lineage>
</organism>